<comment type="caution">
    <text evidence="4">The sequence shown here is derived from an EMBL/GenBank/DDBJ whole genome shotgun (WGS) entry which is preliminary data.</text>
</comment>
<dbReference type="InterPro" id="IPR029072">
    <property type="entry name" value="YebC-like"/>
</dbReference>
<evidence type="ECO:0000313" key="5">
    <source>
        <dbReference type="Proteomes" id="UP001281003"/>
    </source>
</evidence>
<gene>
    <name evidence="4" type="ORF">B0T20DRAFT_196397</name>
</gene>
<comment type="similarity">
    <text evidence="1">Belongs to the TACO1 family.</text>
</comment>
<dbReference type="Gene3D" id="1.10.10.200">
    <property type="match status" value="1"/>
</dbReference>
<keyword evidence="5" id="KW-1185">Reference proteome</keyword>
<accession>A0AAE0PGB9</accession>
<feature type="domain" description="TACO1/YebC-like N-terminal" evidence="3">
    <location>
        <begin position="47"/>
        <end position="118"/>
    </location>
</feature>
<reference evidence="4" key="2">
    <citation type="submission" date="2023-07" db="EMBL/GenBank/DDBJ databases">
        <authorList>
            <consortium name="Lawrence Berkeley National Laboratory"/>
            <person name="Haridas S."/>
            <person name="Hensen N."/>
            <person name="Bonometti L."/>
            <person name="Westerberg I."/>
            <person name="Brannstrom I.O."/>
            <person name="Guillou S."/>
            <person name="Cros-Aarteil S."/>
            <person name="Calhoun S."/>
            <person name="Kuo A."/>
            <person name="Mondo S."/>
            <person name="Pangilinan J."/>
            <person name="Riley R."/>
            <person name="LaButti K."/>
            <person name="Andreopoulos B."/>
            <person name="Lipzen A."/>
            <person name="Chen C."/>
            <person name="Yanf M."/>
            <person name="Daum C."/>
            <person name="Ng V."/>
            <person name="Clum A."/>
            <person name="Steindorff A."/>
            <person name="Ohm R."/>
            <person name="Martin F."/>
            <person name="Silar P."/>
            <person name="Natvig D."/>
            <person name="Lalanne C."/>
            <person name="Gautier V."/>
            <person name="Ament-velasquez S.L."/>
            <person name="Kruys A."/>
            <person name="Hutchinson M.I."/>
            <person name="Powell A.J."/>
            <person name="Barry K."/>
            <person name="Miller A.N."/>
            <person name="Grigoriev I.V."/>
            <person name="Debuchy R."/>
            <person name="Gladieux P."/>
            <person name="Thoren M.H."/>
            <person name="Johannesson H."/>
        </authorList>
    </citation>
    <scope>NUCLEOTIDE SEQUENCE</scope>
    <source>
        <strain evidence="4">FGSC 1904</strain>
    </source>
</reference>
<dbReference type="Proteomes" id="UP001281003">
    <property type="component" value="Unassembled WGS sequence"/>
</dbReference>
<evidence type="ECO:0000313" key="4">
    <source>
        <dbReference type="EMBL" id="KAK3399272.1"/>
    </source>
</evidence>
<dbReference type="InterPro" id="IPR017856">
    <property type="entry name" value="Integrase-like_N"/>
</dbReference>
<dbReference type="PANTHER" id="PTHR12532">
    <property type="entry name" value="TRANSLATIONAL ACTIVATOR OF CYTOCHROME C OXIDASE 1"/>
    <property type="match status" value="1"/>
</dbReference>
<dbReference type="InterPro" id="IPR049083">
    <property type="entry name" value="TACO1_YebC_N"/>
</dbReference>
<protein>
    <submittedName>
        <fullName evidence="4">Transcriptional regulator-domain-containing protein</fullName>
    </submittedName>
</protein>
<reference evidence="4" key="1">
    <citation type="journal article" date="2023" name="Mol. Phylogenet. Evol.">
        <title>Genome-scale phylogeny and comparative genomics of the fungal order Sordariales.</title>
        <authorList>
            <person name="Hensen N."/>
            <person name="Bonometti L."/>
            <person name="Westerberg I."/>
            <person name="Brannstrom I.O."/>
            <person name="Guillou S."/>
            <person name="Cros-Aarteil S."/>
            <person name="Calhoun S."/>
            <person name="Haridas S."/>
            <person name="Kuo A."/>
            <person name="Mondo S."/>
            <person name="Pangilinan J."/>
            <person name="Riley R."/>
            <person name="LaButti K."/>
            <person name="Andreopoulos B."/>
            <person name="Lipzen A."/>
            <person name="Chen C."/>
            <person name="Yan M."/>
            <person name="Daum C."/>
            <person name="Ng V."/>
            <person name="Clum A."/>
            <person name="Steindorff A."/>
            <person name="Ohm R.A."/>
            <person name="Martin F."/>
            <person name="Silar P."/>
            <person name="Natvig D.O."/>
            <person name="Lalanne C."/>
            <person name="Gautier V."/>
            <person name="Ament-Velasquez S.L."/>
            <person name="Kruys A."/>
            <person name="Hutchinson M.I."/>
            <person name="Powell A.J."/>
            <person name="Barry K."/>
            <person name="Miller A.N."/>
            <person name="Grigoriev I.V."/>
            <person name="Debuchy R."/>
            <person name="Gladieux P."/>
            <person name="Hiltunen Thoren M."/>
            <person name="Johannesson H."/>
        </authorList>
    </citation>
    <scope>NUCLEOTIDE SEQUENCE</scope>
    <source>
        <strain evidence="4">FGSC 1904</strain>
    </source>
</reference>
<feature type="domain" description="TACO1/YebC-like second and third" evidence="2">
    <location>
        <begin position="126"/>
        <end position="284"/>
    </location>
</feature>
<dbReference type="InterPro" id="IPR002876">
    <property type="entry name" value="Transcrip_reg_TACO1-like"/>
</dbReference>
<name>A0AAE0PGB9_SORBR</name>
<dbReference type="Gene3D" id="3.30.70.980">
    <property type="match status" value="2"/>
</dbReference>
<dbReference type="InterPro" id="IPR026564">
    <property type="entry name" value="Transcrip_reg_TACO1-like_dom3"/>
</dbReference>
<dbReference type="InterPro" id="IPR048300">
    <property type="entry name" value="TACO1_YebC-like_2nd/3rd_dom"/>
</dbReference>
<dbReference type="PANTHER" id="PTHR12532:SF0">
    <property type="entry name" value="TRANSLATIONAL ACTIVATOR OF CYTOCHROME C OXIDASE 1"/>
    <property type="match status" value="1"/>
</dbReference>
<proteinExistence type="inferred from homology"/>
<dbReference type="Pfam" id="PF01709">
    <property type="entry name" value="Transcrip_reg"/>
    <property type="match status" value="1"/>
</dbReference>
<dbReference type="GO" id="GO:0005739">
    <property type="term" value="C:mitochondrion"/>
    <property type="evidence" value="ECO:0007669"/>
    <property type="project" value="TreeGrafter"/>
</dbReference>
<evidence type="ECO:0000256" key="1">
    <source>
        <dbReference type="ARBA" id="ARBA00008724"/>
    </source>
</evidence>
<dbReference type="EMBL" id="JAUTDP010000005">
    <property type="protein sequence ID" value="KAK3399272.1"/>
    <property type="molecule type" value="Genomic_DNA"/>
</dbReference>
<sequence length="303" mass="33302">MASLARSIIIGPLSRSSSKSATPWSSSICAQCRRTFITSPALQSGHNKWSKIRHQKAAHDAKTSSARTYYAKNIILYSKLYGPSLADNPQLANFVQAAKKAGVPKAVIEGAIAKGQGKSSEGAVLEPVVYEAIIPPNIALVVDAATENTKRVIEDLNGYVKKAKGAKSPSKFLFERRGRVVFEKSESGLDVDDIMEDAIEFGAEDLENDEEGNIIVWSDPSSTQQISKGLGSKFNLKILESEIIWHPIEDTRAPLDSSEDLNRFIECLESIKDYPDVQAIWSNVTRGNMSDEEWARVTDLIDE</sequence>
<dbReference type="Pfam" id="PF20772">
    <property type="entry name" value="TACO1_YebC_N"/>
    <property type="match status" value="1"/>
</dbReference>
<dbReference type="SUPFAM" id="SSF75625">
    <property type="entry name" value="YebC-like"/>
    <property type="match status" value="1"/>
</dbReference>
<evidence type="ECO:0000259" key="2">
    <source>
        <dbReference type="Pfam" id="PF01709"/>
    </source>
</evidence>
<evidence type="ECO:0000259" key="3">
    <source>
        <dbReference type="Pfam" id="PF20772"/>
    </source>
</evidence>
<dbReference type="AlphaFoldDB" id="A0AAE0PGB9"/>
<organism evidence="4 5">
    <name type="scientific">Sordaria brevicollis</name>
    <dbReference type="NCBI Taxonomy" id="83679"/>
    <lineage>
        <taxon>Eukaryota</taxon>
        <taxon>Fungi</taxon>
        <taxon>Dikarya</taxon>
        <taxon>Ascomycota</taxon>
        <taxon>Pezizomycotina</taxon>
        <taxon>Sordariomycetes</taxon>
        <taxon>Sordariomycetidae</taxon>
        <taxon>Sordariales</taxon>
        <taxon>Sordariaceae</taxon>
        <taxon>Sordaria</taxon>
    </lineage>
</organism>